<feature type="region of interest" description="Disordered" evidence="1">
    <location>
        <begin position="313"/>
        <end position="454"/>
    </location>
</feature>
<dbReference type="EMBL" id="JAIWYP010000014">
    <property type="protein sequence ID" value="KAH3711985.1"/>
    <property type="molecule type" value="Genomic_DNA"/>
</dbReference>
<comment type="caution">
    <text evidence="3">The sequence shown here is derived from an EMBL/GenBank/DDBJ whole genome shotgun (WGS) entry which is preliminary data.</text>
</comment>
<feature type="domain" description="RNase NYN" evidence="2">
    <location>
        <begin position="635"/>
        <end position="790"/>
    </location>
</feature>
<dbReference type="Proteomes" id="UP000828390">
    <property type="component" value="Unassembled WGS sequence"/>
</dbReference>
<protein>
    <recommendedName>
        <fullName evidence="2">RNase NYN domain-containing protein</fullName>
    </recommendedName>
</protein>
<dbReference type="GO" id="GO:0036464">
    <property type="term" value="C:cytoplasmic ribonucleoprotein granule"/>
    <property type="evidence" value="ECO:0007669"/>
    <property type="project" value="TreeGrafter"/>
</dbReference>
<feature type="compositionally biased region" description="Basic residues" evidence="1">
    <location>
        <begin position="363"/>
        <end position="374"/>
    </location>
</feature>
<dbReference type="InterPro" id="IPR021869">
    <property type="entry name" value="RNase_Zc3h12_NYN"/>
</dbReference>
<organism evidence="3 4">
    <name type="scientific">Dreissena polymorpha</name>
    <name type="common">Zebra mussel</name>
    <name type="synonym">Mytilus polymorpha</name>
    <dbReference type="NCBI Taxonomy" id="45954"/>
    <lineage>
        <taxon>Eukaryota</taxon>
        <taxon>Metazoa</taxon>
        <taxon>Spiralia</taxon>
        <taxon>Lophotrochozoa</taxon>
        <taxon>Mollusca</taxon>
        <taxon>Bivalvia</taxon>
        <taxon>Autobranchia</taxon>
        <taxon>Heteroconchia</taxon>
        <taxon>Euheterodonta</taxon>
        <taxon>Imparidentia</taxon>
        <taxon>Neoheterodontei</taxon>
        <taxon>Myida</taxon>
        <taxon>Dreissenoidea</taxon>
        <taxon>Dreissenidae</taxon>
        <taxon>Dreissena</taxon>
    </lineage>
</organism>
<evidence type="ECO:0000313" key="3">
    <source>
        <dbReference type="EMBL" id="KAH3711985.1"/>
    </source>
</evidence>
<sequence length="858" mass="96690">MSLVFWGSAIRSKVVDNARRKIERIFCVSLEIEVCGKSDSDATYRLTGDRIDRNRAKSYIQALAREGEFVEKTVYPRDCDLEALERIEAQTGCVLEHGQGDAFSLRGPRLYLTVAITLLEEIATRNEPQTPKSKAASRRLSTALEQTLTKTNHKCGYYGKASDAVKRAIASCIIISEDQDEKTEYILIDDDSEEENIKEWVCLDETVLEDDFAGDNIDDDVIIIETPRVPVSKTSLFFSEDDSESPDIDQGVEVVTNELKRMRTPSYGNPKATNARPSAAVRPLIFSECASVSSKETAKFGEGMSETERAIANTSSDFKPKNDHLDGHKKGADKVRHETSKRKLSVDSSAAVEIMTHRDHMQRTKKRNKRRRIRSSVSVASDSGIVERESAEADPGKKKSKKTKKNKKKRKPKPAMDKDNAEDPSDISKEKGLLRSRRDLKPESCEEQPPLIVAKRSLNEKENISQTVRLSRWDLTPNSYAEQKINFEMKLENFKFGSQTTDNRASIVTKKSPIIISVRNDSRSVSLDRSERPDRFSQKAINLKDQVESRVERLRTIHSATSKDSLAGGSHEGNIEPEVQFISRLLPTKDPLVTGSQDSLNGNSNQLHEEPKAPAATLLLPPQPPPAAASKGSSLRYIVIDGSNVAMCHSGNSDVFSCRGIRLCVEFFKRRGHRLITVFLPHWRKCRPVGSASVTHRYELDALEKEGLLVYTPSRKIGNKLVACYDDRFIVELAEREEGVIVSNDQYRDLQKEKRSWRKVIEERLLMYAFVRDQFMVPEDPLGRTGPTLEAFLRRAPPRPLPQNRGNSYACPAHLYKDATKNPHLHLKNLAGNHDVFGRSLLDTYVDDIGTVRYAERF</sequence>
<feature type="compositionally biased region" description="Basic residues" evidence="1">
    <location>
        <begin position="398"/>
        <end position="413"/>
    </location>
</feature>
<dbReference type="OrthoDB" id="392925at2759"/>
<evidence type="ECO:0000259" key="2">
    <source>
        <dbReference type="Pfam" id="PF11977"/>
    </source>
</evidence>
<name>A0A9D3Z7E2_DREPO</name>
<accession>A0A9D3Z7E2</accession>
<evidence type="ECO:0000313" key="4">
    <source>
        <dbReference type="Proteomes" id="UP000828390"/>
    </source>
</evidence>
<dbReference type="PANTHER" id="PTHR12876">
    <property type="entry name" value="N4BP1-RELATED"/>
    <property type="match status" value="1"/>
</dbReference>
<evidence type="ECO:0000256" key="1">
    <source>
        <dbReference type="SAM" id="MobiDB-lite"/>
    </source>
</evidence>
<proteinExistence type="predicted"/>
<dbReference type="PANTHER" id="PTHR12876:SF35">
    <property type="entry name" value="LD08718P-RELATED"/>
    <property type="match status" value="1"/>
</dbReference>
<dbReference type="AlphaFoldDB" id="A0A9D3Z7E2"/>
<feature type="compositionally biased region" description="Basic and acidic residues" evidence="1">
    <location>
        <begin position="318"/>
        <end position="338"/>
    </location>
</feature>
<dbReference type="GO" id="GO:0003729">
    <property type="term" value="F:mRNA binding"/>
    <property type="evidence" value="ECO:0007669"/>
    <property type="project" value="TreeGrafter"/>
</dbReference>
<dbReference type="FunFam" id="3.40.50.11980:FF:000001">
    <property type="entry name" value="ZC3H12A isoform 1"/>
    <property type="match status" value="1"/>
</dbReference>
<dbReference type="Gene3D" id="3.40.50.11980">
    <property type="match status" value="1"/>
</dbReference>
<dbReference type="InterPro" id="IPR051101">
    <property type="entry name" value="ZC3H12/N4BP1_RNase_Reg"/>
</dbReference>
<dbReference type="GO" id="GO:0005634">
    <property type="term" value="C:nucleus"/>
    <property type="evidence" value="ECO:0007669"/>
    <property type="project" value="TreeGrafter"/>
</dbReference>
<keyword evidence="4" id="KW-1185">Reference proteome</keyword>
<reference evidence="3" key="2">
    <citation type="submission" date="2020-11" db="EMBL/GenBank/DDBJ databases">
        <authorList>
            <person name="McCartney M.A."/>
            <person name="Auch B."/>
            <person name="Kono T."/>
            <person name="Mallez S."/>
            <person name="Becker A."/>
            <person name="Gohl D.M."/>
            <person name="Silverstein K.A.T."/>
            <person name="Koren S."/>
            <person name="Bechman K.B."/>
            <person name="Herman A."/>
            <person name="Abrahante J.E."/>
            <person name="Garbe J."/>
        </authorList>
    </citation>
    <scope>NUCLEOTIDE SEQUENCE</scope>
    <source>
        <strain evidence="3">Duluth1</strain>
        <tissue evidence="3">Whole animal</tissue>
    </source>
</reference>
<reference evidence="3" key="1">
    <citation type="journal article" date="2019" name="bioRxiv">
        <title>The Genome of the Zebra Mussel, Dreissena polymorpha: A Resource for Invasive Species Research.</title>
        <authorList>
            <person name="McCartney M.A."/>
            <person name="Auch B."/>
            <person name="Kono T."/>
            <person name="Mallez S."/>
            <person name="Zhang Y."/>
            <person name="Obille A."/>
            <person name="Becker A."/>
            <person name="Abrahante J.E."/>
            <person name="Garbe J."/>
            <person name="Badalamenti J.P."/>
            <person name="Herman A."/>
            <person name="Mangelson H."/>
            <person name="Liachko I."/>
            <person name="Sullivan S."/>
            <person name="Sone E.D."/>
            <person name="Koren S."/>
            <person name="Silverstein K.A.T."/>
            <person name="Beckman K.B."/>
            <person name="Gohl D.M."/>
        </authorList>
    </citation>
    <scope>NUCLEOTIDE SEQUENCE</scope>
    <source>
        <strain evidence="3">Duluth1</strain>
        <tissue evidence="3">Whole animal</tissue>
    </source>
</reference>
<feature type="compositionally biased region" description="Basic and acidic residues" evidence="1">
    <location>
        <begin position="385"/>
        <end position="397"/>
    </location>
</feature>
<feature type="compositionally biased region" description="Basic and acidic residues" evidence="1">
    <location>
        <begin position="414"/>
        <end position="444"/>
    </location>
</feature>
<gene>
    <name evidence="3" type="ORF">DPMN_071662</name>
</gene>
<dbReference type="Pfam" id="PF11977">
    <property type="entry name" value="RNase_Zc3h12a"/>
    <property type="match status" value="1"/>
</dbReference>
<dbReference type="GO" id="GO:0004521">
    <property type="term" value="F:RNA endonuclease activity"/>
    <property type="evidence" value="ECO:0007669"/>
    <property type="project" value="TreeGrafter"/>
</dbReference>